<name>A0A5Q4Z9H8_9BURK</name>
<keyword evidence="2" id="KW-1185">Reference proteome</keyword>
<reference evidence="1 2" key="1">
    <citation type="submission" date="2019-08" db="EMBL/GenBank/DDBJ databases">
        <authorList>
            <person name="Herpell B J."/>
        </authorList>
    </citation>
    <scope>NUCLEOTIDE SEQUENCE [LARGE SCALE GENOMIC DNA]</scope>
    <source>
        <strain evidence="2">Msb3</strain>
    </source>
</reference>
<dbReference type="KEGG" id="pdio:PDMSB3_0787"/>
<dbReference type="AlphaFoldDB" id="A0A5Q4Z9H8"/>
<accession>A0A5Q4Z9H8</accession>
<dbReference type="EMBL" id="LR699553">
    <property type="protein sequence ID" value="VVD27249.1"/>
    <property type="molecule type" value="Genomic_DNA"/>
</dbReference>
<dbReference type="Proteomes" id="UP000325811">
    <property type="component" value="Chromosome I"/>
</dbReference>
<gene>
    <name evidence="1" type="ORF">PDMSB3_0787</name>
</gene>
<proteinExistence type="predicted"/>
<evidence type="ECO:0000313" key="1">
    <source>
        <dbReference type="EMBL" id="VVD27249.1"/>
    </source>
</evidence>
<sequence length="55" mass="6471">MMRSAGRPVKERFCTDIQQRARHCGLRLEAYLSGIKLNVRRRTFGGLRISYCREI</sequence>
<evidence type="ECO:0000313" key="2">
    <source>
        <dbReference type="Proteomes" id="UP000325811"/>
    </source>
</evidence>
<organism evidence="1 2">
    <name type="scientific">Paraburkholderia dioscoreae</name>
    <dbReference type="NCBI Taxonomy" id="2604047"/>
    <lineage>
        <taxon>Bacteria</taxon>
        <taxon>Pseudomonadati</taxon>
        <taxon>Pseudomonadota</taxon>
        <taxon>Betaproteobacteria</taxon>
        <taxon>Burkholderiales</taxon>
        <taxon>Burkholderiaceae</taxon>
        <taxon>Paraburkholderia</taxon>
    </lineage>
</organism>
<protein>
    <submittedName>
        <fullName evidence="1">Uncharacterized protein</fullName>
    </submittedName>
</protein>